<dbReference type="InterPro" id="IPR016195">
    <property type="entry name" value="Pol/histidinol_Pase-like"/>
</dbReference>
<dbReference type="EMBL" id="JACRSZ010000001">
    <property type="protein sequence ID" value="MBC8571816.1"/>
    <property type="molecule type" value="Genomic_DNA"/>
</dbReference>
<dbReference type="SUPFAM" id="SSF89550">
    <property type="entry name" value="PHP domain-like"/>
    <property type="match status" value="1"/>
</dbReference>
<dbReference type="InterPro" id="IPR052018">
    <property type="entry name" value="PHP_domain"/>
</dbReference>
<comment type="caution">
    <text evidence="2">The sequence shown here is derived from an EMBL/GenBank/DDBJ whole genome shotgun (WGS) entry which is preliminary data.</text>
</comment>
<keyword evidence="3" id="KW-1185">Reference proteome</keyword>
<proteinExistence type="predicted"/>
<organism evidence="2 3">
    <name type="scientific">Jingyaoa shaoxingensis</name>
    <dbReference type="NCBI Taxonomy" id="2763671"/>
    <lineage>
        <taxon>Bacteria</taxon>
        <taxon>Bacillati</taxon>
        <taxon>Bacillota</taxon>
        <taxon>Clostridia</taxon>
        <taxon>Lachnospirales</taxon>
        <taxon>Lachnospiraceae</taxon>
        <taxon>Jingyaoa</taxon>
    </lineage>
</organism>
<accession>A0ABR7N5X6</accession>
<evidence type="ECO:0000313" key="3">
    <source>
        <dbReference type="Proteomes" id="UP000657421"/>
    </source>
</evidence>
<dbReference type="PANTHER" id="PTHR42924:SF3">
    <property type="entry name" value="POLYMERASE_HISTIDINOL PHOSPHATASE N-TERMINAL DOMAIN-CONTAINING PROTEIN"/>
    <property type="match status" value="1"/>
</dbReference>
<feature type="domain" description="Polymerase/histidinol phosphatase N-terminal" evidence="1">
    <location>
        <begin position="11"/>
        <end position="72"/>
    </location>
</feature>
<dbReference type="Gene3D" id="1.10.150.650">
    <property type="match status" value="1"/>
</dbReference>
<dbReference type="Gene3D" id="3.20.20.140">
    <property type="entry name" value="Metal-dependent hydrolases"/>
    <property type="match status" value="1"/>
</dbReference>
<gene>
    <name evidence="2" type="ORF">H8716_01750</name>
</gene>
<dbReference type="Proteomes" id="UP000657421">
    <property type="component" value="Unassembled WGS sequence"/>
</dbReference>
<name>A0ABR7N5X6_9FIRM</name>
<dbReference type="InterPro" id="IPR003141">
    <property type="entry name" value="Pol/His_phosphatase_N"/>
</dbReference>
<evidence type="ECO:0000313" key="2">
    <source>
        <dbReference type="EMBL" id="MBC8571816.1"/>
    </source>
</evidence>
<sequence>MDLLEKRNGLIDLHLHTTNSDGMESPDEVIGKAQAAGLSLIAITDHNCFTFTECKMSGQMMIVPGIELSTEYYVPAWKDTTEIHVVGIFPNGVNPEDFEDVFSGIEDGKLDYVKAILEDLKKRKINITLNEVCNVERTCEHVGRHQIAKVLVEKGIESSIDDAFDHQIGNFSPYYIPSTKYVHYVTMETAVKKIIEYGGIPCLAHPYGYSLNKEEIEQLVRDFKQAAGAVAGMEIYYEMYLNDPVRMKFLKKLQIKYDLLASCGSDRHRQDQPFATGGTIELFKAMLNSLNNDHE</sequence>
<evidence type="ECO:0000259" key="1">
    <source>
        <dbReference type="SMART" id="SM00481"/>
    </source>
</evidence>
<dbReference type="InterPro" id="IPR004013">
    <property type="entry name" value="PHP_dom"/>
</dbReference>
<dbReference type="PANTHER" id="PTHR42924">
    <property type="entry name" value="EXONUCLEASE"/>
    <property type="match status" value="1"/>
</dbReference>
<dbReference type="Pfam" id="PF02811">
    <property type="entry name" value="PHP"/>
    <property type="match status" value="1"/>
</dbReference>
<dbReference type="SMART" id="SM00481">
    <property type="entry name" value="POLIIIAc"/>
    <property type="match status" value="1"/>
</dbReference>
<protein>
    <submittedName>
        <fullName evidence="2">PHP domain-containing protein</fullName>
    </submittedName>
</protein>
<dbReference type="RefSeq" id="WP_249306754.1">
    <property type="nucleotide sequence ID" value="NZ_JACRSZ010000001.1"/>
</dbReference>
<reference evidence="2 3" key="1">
    <citation type="submission" date="2020-08" db="EMBL/GenBank/DDBJ databases">
        <title>Genome public.</title>
        <authorList>
            <person name="Liu C."/>
            <person name="Sun Q."/>
        </authorList>
    </citation>
    <scope>NUCLEOTIDE SEQUENCE [LARGE SCALE GENOMIC DNA]</scope>
    <source>
        <strain evidence="2 3">NSJ-46</strain>
    </source>
</reference>